<keyword evidence="1" id="KW-0805">Transcription regulation</keyword>
<dbReference type="PANTHER" id="PTHR33124">
    <property type="entry name" value="TRANSCRIPTION FACTOR IBH1-LIKE 1"/>
    <property type="match status" value="1"/>
</dbReference>
<dbReference type="InterPro" id="IPR059002">
    <property type="entry name" value="IBH1_N"/>
</dbReference>
<evidence type="ECO:0000313" key="4">
    <source>
        <dbReference type="EMBL" id="OIS97284.1"/>
    </source>
</evidence>
<evidence type="ECO:0000259" key="3">
    <source>
        <dbReference type="Pfam" id="PF26576"/>
    </source>
</evidence>
<reference evidence="4" key="1">
    <citation type="submission" date="2016-11" db="EMBL/GenBank/DDBJ databases">
        <title>The genome of Nicotiana attenuata.</title>
        <authorList>
            <person name="Xu S."/>
            <person name="Brockmoeller T."/>
            <person name="Gaquerel E."/>
            <person name="Navarro A."/>
            <person name="Kuhl H."/>
            <person name="Gase K."/>
            <person name="Ling Z."/>
            <person name="Zhou W."/>
            <person name="Kreitzer C."/>
            <person name="Stanke M."/>
            <person name="Tang H."/>
            <person name="Lyons E."/>
            <person name="Pandey P."/>
            <person name="Pandey S.P."/>
            <person name="Timmermann B."/>
            <person name="Baldwin I.T."/>
        </authorList>
    </citation>
    <scope>NUCLEOTIDE SEQUENCE [LARGE SCALE GENOMIC DNA]</scope>
    <source>
        <strain evidence="4">UT</strain>
    </source>
</reference>
<accession>A0A1J6HWQ8</accession>
<evidence type="ECO:0000256" key="1">
    <source>
        <dbReference type="ARBA" id="ARBA00023015"/>
    </source>
</evidence>
<gene>
    <name evidence="4" type="ORF">A4A49_05653</name>
</gene>
<evidence type="ECO:0000256" key="2">
    <source>
        <dbReference type="ARBA" id="ARBA00023163"/>
    </source>
</evidence>
<dbReference type="PANTHER" id="PTHR33124:SF5">
    <property type="entry name" value="TRANSCRIPTION FACTOR IBH1-LIKE 1"/>
    <property type="match status" value="1"/>
</dbReference>
<dbReference type="GO" id="GO:0006355">
    <property type="term" value="P:regulation of DNA-templated transcription"/>
    <property type="evidence" value="ECO:0007669"/>
    <property type="project" value="InterPro"/>
</dbReference>
<dbReference type="OMA" id="ARWPRAI"/>
<dbReference type="Pfam" id="PF26576">
    <property type="entry name" value="IBH1_N"/>
    <property type="match status" value="1"/>
</dbReference>
<sequence length="210" mass="23832">MRNPSSLKQEFLKKWIKGLQICSETKKKMSIIERKKAIKLSADIAMASTRKSTTYWSHSLLANASKDDTNKIIINHILGNDDISKRSMIFKKSSMGLLAMSQKSIRCKKIVTKSCKISRQRQLNFSPKQVEVGRRISRKGRKMISPISIARKLVKNRTKVLKSLVPGGEYMDNVSLIKETLDYIISLRVQVDVMRHLANASEITNPKASL</sequence>
<dbReference type="EMBL" id="MJEQ01037193">
    <property type="protein sequence ID" value="OIS97284.1"/>
    <property type="molecule type" value="Genomic_DNA"/>
</dbReference>
<dbReference type="Proteomes" id="UP000187609">
    <property type="component" value="Unassembled WGS sequence"/>
</dbReference>
<dbReference type="InterPro" id="IPR044660">
    <property type="entry name" value="IBH1-like"/>
</dbReference>
<dbReference type="STRING" id="49451.A0A1J6HWQ8"/>
<dbReference type="Gramene" id="OIS97284">
    <property type="protein sequence ID" value="OIS97284"/>
    <property type="gene ID" value="A4A49_05653"/>
</dbReference>
<organism evidence="4 5">
    <name type="scientific">Nicotiana attenuata</name>
    <name type="common">Coyote tobacco</name>
    <dbReference type="NCBI Taxonomy" id="49451"/>
    <lineage>
        <taxon>Eukaryota</taxon>
        <taxon>Viridiplantae</taxon>
        <taxon>Streptophyta</taxon>
        <taxon>Embryophyta</taxon>
        <taxon>Tracheophyta</taxon>
        <taxon>Spermatophyta</taxon>
        <taxon>Magnoliopsida</taxon>
        <taxon>eudicotyledons</taxon>
        <taxon>Gunneridae</taxon>
        <taxon>Pentapetalae</taxon>
        <taxon>asterids</taxon>
        <taxon>lamiids</taxon>
        <taxon>Solanales</taxon>
        <taxon>Solanaceae</taxon>
        <taxon>Nicotianoideae</taxon>
        <taxon>Nicotianeae</taxon>
        <taxon>Nicotiana</taxon>
    </lineage>
</organism>
<dbReference type="AlphaFoldDB" id="A0A1J6HWQ8"/>
<dbReference type="SMR" id="A0A1J6HWQ8"/>
<comment type="caution">
    <text evidence="4">The sequence shown here is derived from an EMBL/GenBank/DDBJ whole genome shotgun (WGS) entry which is preliminary data.</text>
</comment>
<protein>
    <recommendedName>
        <fullName evidence="3">IBH1-like N-terminal domain-containing protein</fullName>
    </recommendedName>
</protein>
<evidence type="ECO:0000313" key="5">
    <source>
        <dbReference type="Proteomes" id="UP000187609"/>
    </source>
</evidence>
<proteinExistence type="predicted"/>
<name>A0A1J6HWQ8_NICAT</name>
<keyword evidence="2" id="KW-0804">Transcription</keyword>
<keyword evidence="5" id="KW-1185">Reference proteome</keyword>
<feature type="domain" description="IBH1-like N-terminal" evidence="3">
    <location>
        <begin position="5"/>
        <end position="67"/>
    </location>
</feature>